<keyword evidence="5" id="KW-1185">Reference proteome</keyword>
<dbReference type="EMBL" id="AUPC02000022">
    <property type="protein sequence ID" value="POG79864.1"/>
    <property type="molecule type" value="Genomic_DNA"/>
</dbReference>
<dbReference type="PROSITE" id="PS50158">
    <property type="entry name" value="ZF_CCHC"/>
    <property type="match status" value="1"/>
</dbReference>
<dbReference type="Proteomes" id="UP000018888">
    <property type="component" value="Unassembled WGS sequence"/>
</dbReference>
<feature type="domain" description="CCHC-type" evidence="3">
    <location>
        <begin position="92"/>
        <end position="107"/>
    </location>
</feature>
<accession>A0A2P4QQE1</accession>
<gene>
    <name evidence="4" type="ORF">GLOIN_2v1869520</name>
</gene>
<evidence type="ECO:0000313" key="4">
    <source>
        <dbReference type="EMBL" id="POG79864.1"/>
    </source>
</evidence>
<dbReference type="Gene3D" id="2.40.70.10">
    <property type="entry name" value="Acid Proteases"/>
    <property type="match status" value="1"/>
</dbReference>
<dbReference type="InterPro" id="IPR001878">
    <property type="entry name" value="Znf_CCHC"/>
</dbReference>
<protein>
    <recommendedName>
        <fullName evidence="3">CCHC-type domain-containing protein</fullName>
    </recommendedName>
</protein>
<feature type="region of interest" description="Disordered" evidence="2">
    <location>
        <begin position="64"/>
        <end position="83"/>
    </location>
</feature>
<dbReference type="SMART" id="SM00343">
    <property type="entry name" value="ZnF_C2HC"/>
    <property type="match status" value="1"/>
</dbReference>
<reference evidence="4 5" key="2">
    <citation type="journal article" date="2018" name="New Phytol.">
        <title>High intraspecific genome diversity in the model arbuscular mycorrhizal symbiont Rhizophagus irregularis.</title>
        <authorList>
            <person name="Chen E.C.H."/>
            <person name="Morin E."/>
            <person name="Beaudet D."/>
            <person name="Noel J."/>
            <person name="Yildirir G."/>
            <person name="Ndikumana S."/>
            <person name="Charron P."/>
            <person name="St-Onge C."/>
            <person name="Giorgi J."/>
            <person name="Kruger M."/>
            <person name="Marton T."/>
            <person name="Ropars J."/>
            <person name="Grigoriev I.V."/>
            <person name="Hainaut M."/>
            <person name="Henrissat B."/>
            <person name="Roux C."/>
            <person name="Martin F."/>
            <person name="Corradi N."/>
        </authorList>
    </citation>
    <scope>NUCLEOTIDE SEQUENCE [LARGE SCALE GENOMIC DNA]</scope>
    <source>
        <strain evidence="4 5">DAOM 197198</strain>
    </source>
</reference>
<organism evidence="4 5">
    <name type="scientific">Rhizophagus irregularis (strain DAOM 181602 / DAOM 197198 / MUCL 43194)</name>
    <name type="common">Arbuscular mycorrhizal fungus</name>
    <name type="synonym">Glomus intraradices</name>
    <dbReference type="NCBI Taxonomy" id="747089"/>
    <lineage>
        <taxon>Eukaryota</taxon>
        <taxon>Fungi</taxon>
        <taxon>Fungi incertae sedis</taxon>
        <taxon>Mucoromycota</taxon>
        <taxon>Glomeromycotina</taxon>
        <taxon>Glomeromycetes</taxon>
        <taxon>Glomerales</taxon>
        <taxon>Glomeraceae</taxon>
        <taxon>Rhizophagus</taxon>
    </lineage>
</organism>
<dbReference type="SUPFAM" id="SSF57756">
    <property type="entry name" value="Retrovirus zinc finger-like domains"/>
    <property type="match status" value="1"/>
</dbReference>
<dbReference type="Pfam" id="PF00098">
    <property type="entry name" value="zf-CCHC"/>
    <property type="match status" value="1"/>
</dbReference>
<evidence type="ECO:0000256" key="1">
    <source>
        <dbReference type="PROSITE-ProRule" id="PRU00047"/>
    </source>
</evidence>
<feature type="compositionally biased region" description="Acidic residues" evidence="2">
    <location>
        <begin position="364"/>
        <end position="388"/>
    </location>
</feature>
<dbReference type="SUPFAM" id="SSF50630">
    <property type="entry name" value="Acid proteases"/>
    <property type="match status" value="1"/>
</dbReference>
<name>A0A2P4QQE1_RHIID</name>
<dbReference type="CDD" id="cd00303">
    <property type="entry name" value="retropepsin_like"/>
    <property type="match status" value="1"/>
</dbReference>
<feature type="region of interest" description="Disordered" evidence="2">
    <location>
        <begin position="104"/>
        <end position="126"/>
    </location>
</feature>
<dbReference type="VEuPathDB" id="FungiDB:RhiirFUN_008312"/>
<dbReference type="AlphaFoldDB" id="A0A2P4QQE1"/>
<feature type="compositionally biased region" description="Basic and acidic residues" evidence="2">
    <location>
        <begin position="350"/>
        <end position="363"/>
    </location>
</feature>
<comment type="caution">
    <text evidence="4">The sequence shown here is derived from an EMBL/GenBank/DDBJ whole genome shotgun (WGS) entry which is preliminary data.</text>
</comment>
<feature type="region of interest" description="Disordered" evidence="2">
    <location>
        <begin position="350"/>
        <end position="399"/>
    </location>
</feature>
<dbReference type="Gene3D" id="4.10.60.10">
    <property type="entry name" value="Zinc finger, CCHC-type"/>
    <property type="match status" value="1"/>
</dbReference>
<keyword evidence="1" id="KW-0862">Zinc</keyword>
<dbReference type="GO" id="GO:0008270">
    <property type="term" value="F:zinc ion binding"/>
    <property type="evidence" value="ECO:0007669"/>
    <property type="project" value="UniProtKB-KW"/>
</dbReference>
<evidence type="ECO:0000259" key="3">
    <source>
        <dbReference type="PROSITE" id="PS50158"/>
    </source>
</evidence>
<proteinExistence type="predicted"/>
<evidence type="ECO:0000313" key="5">
    <source>
        <dbReference type="Proteomes" id="UP000018888"/>
    </source>
</evidence>
<dbReference type="InterPro" id="IPR021109">
    <property type="entry name" value="Peptidase_aspartic_dom_sf"/>
</dbReference>
<dbReference type="GO" id="GO:0003676">
    <property type="term" value="F:nucleic acid binding"/>
    <property type="evidence" value="ECO:0007669"/>
    <property type="project" value="InterPro"/>
</dbReference>
<evidence type="ECO:0000256" key="2">
    <source>
        <dbReference type="SAM" id="MobiDB-lite"/>
    </source>
</evidence>
<dbReference type="InterPro" id="IPR036875">
    <property type="entry name" value="Znf_CCHC_sf"/>
</dbReference>
<reference evidence="4 5" key="1">
    <citation type="journal article" date="2013" name="Proc. Natl. Acad. Sci. U.S.A.">
        <title>Genome of an arbuscular mycorrhizal fungus provides insight into the oldest plant symbiosis.</title>
        <authorList>
            <person name="Tisserant E."/>
            <person name="Malbreil M."/>
            <person name="Kuo A."/>
            <person name="Kohler A."/>
            <person name="Symeonidi A."/>
            <person name="Balestrini R."/>
            <person name="Charron P."/>
            <person name="Duensing N."/>
            <person name="Frei Dit Frey N."/>
            <person name="Gianinazzi-Pearson V."/>
            <person name="Gilbert L.B."/>
            <person name="Handa Y."/>
            <person name="Herr J.R."/>
            <person name="Hijri M."/>
            <person name="Koul R."/>
            <person name="Kawaguchi M."/>
            <person name="Krajinski F."/>
            <person name="Lammers P.J."/>
            <person name="Masclaux F.G."/>
            <person name="Murat C."/>
            <person name="Morin E."/>
            <person name="Ndikumana S."/>
            <person name="Pagni M."/>
            <person name="Petitpierre D."/>
            <person name="Requena N."/>
            <person name="Rosikiewicz P."/>
            <person name="Riley R."/>
            <person name="Saito K."/>
            <person name="San Clemente H."/>
            <person name="Shapiro H."/>
            <person name="van Tuinen D."/>
            <person name="Becard G."/>
            <person name="Bonfante P."/>
            <person name="Paszkowski U."/>
            <person name="Shachar-Hill Y.Y."/>
            <person name="Tuskan G.A."/>
            <person name="Young P.W."/>
            <person name="Sanders I.R."/>
            <person name="Henrissat B."/>
            <person name="Rensing S.A."/>
            <person name="Grigoriev I.V."/>
            <person name="Corradi N."/>
            <person name="Roux C."/>
            <person name="Martin F."/>
        </authorList>
    </citation>
    <scope>NUCLEOTIDE SEQUENCE [LARGE SCALE GENOMIC DNA]</scope>
    <source>
        <strain evidence="4 5">DAOM 197198</strain>
    </source>
</reference>
<feature type="region of interest" description="Disordered" evidence="2">
    <location>
        <begin position="207"/>
        <end position="232"/>
    </location>
</feature>
<sequence>MAVKPFGDQTLTDAINRAKACELTMNSGRPRIMNYAQTGKSEMAELTKLVTVLAQQVSEIEKKIDNRPSGSYRKPPAARPELSVPDRPPIVCYSCGEPGHISRRCPKKENTTGGGAPLEGEGAKPVQNPSYVTLFQAYPAQRNRPKTRSTPYPNKEIIEEENALEDPQYAPIPIPIQTTNNVGEGEPMTVDAKEQATEIKKKKATVRKKKTPKISPKLRSDVGKSLRKPMTRSAKFAHQDVQSTTAMYCDAMIKGKRIPLIVDTGAAGSIVTCQLLNDLGIAIDRPSAIVMINVNGEKKRPLGEVLDFPITVGGVTVPINVVVIDTESYSAIVGREVEIPVEYRMMPHERTIKQKEEEARIVESEEEEDDDDGDEEEESDDEYEEEELEEKKIVRRVGI</sequence>
<keyword evidence="1" id="KW-0863">Zinc-finger</keyword>
<keyword evidence="1" id="KW-0479">Metal-binding</keyword>
<dbReference type="Pfam" id="PF13650">
    <property type="entry name" value="Asp_protease_2"/>
    <property type="match status" value="1"/>
</dbReference>